<dbReference type="KEGG" id="ttd:A3L14_07255"/>
<proteinExistence type="predicted"/>
<dbReference type="AlphaFoldDB" id="A0A0Q2M1T6"/>
<dbReference type="RefSeq" id="WP_055429760.1">
    <property type="nucleotide sequence ID" value="NZ_CP015105.1"/>
</dbReference>
<dbReference type="InterPro" id="IPR005180">
    <property type="entry name" value="DUF302"/>
</dbReference>
<evidence type="ECO:0000313" key="4">
    <source>
        <dbReference type="EMBL" id="SEV86616.1"/>
    </source>
</evidence>
<evidence type="ECO:0000259" key="1">
    <source>
        <dbReference type="Pfam" id="PF03625"/>
    </source>
</evidence>
<sequence length="117" mass="13690">MYRYRRKLSLGLKEAEEKFKAKLEEKGYKVVLEFTPSDVVRAKVGVDMEPYRILWVCNPKIFYEMTKKDYEIGSFAPCPVLFYRKDGETYVAINTADDVLEIIKEPLEVVRGVIEEL</sequence>
<dbReference type="Proteomes" id="UP000250136">
    <property type="component" value="Chromosome"/>
</dbReference>
<dbReference type="EMBL" id="CP015105">
    <property type="protein sequence ID" value="ASJ12693.1"/>
    <property type="molecule type" value="Genomic_DNA"/>
</dbReference>
<name>A0A0Q2M1T6_9EURY</name>
<evidence type="ECO:0000313" key="5">
    <source>
        <dbReference type="Proteomes" id="UP000051862"/>
    </source>
</evidence>
<dbReference type="CDD" id="cd14797">
    <property type="entry name" value="DUF302"/>
    <property type="match status" value="1"/>
</dbReference>
<evidence type="ECO:0000313" key="2">
    <source>
        <dbReference type="EMBL" id="ASJ12693.1"/>
    </source>
</evidence>
<keyword evidence="7" id="KW-1185">Reference proteome</keyword>
<reference evidence="4 6" key="3">
    <citation type="submission" date="2016-10" db="EMBL/GenBank/DDBJ databases">
        <authorList>
            <person name="de Groot N.N."/>
        </authorList>
    </citation>
    <scope>NUCLEOTIDE SEQUENCE [LARGE SCALE GENOMIC DNA]</scope>
    <source>
        <strain evidence="4 6">OGL-20</strain>
    </source>
</reference>
<dbReference type="PATRIC" id="fig|277988.4.peg.1690"/>
<accession>A0A0Q2M1T6</accession>
<dbReference type="SUPFAM" id="SSF103247">
    <property type="entry name" value="TT1751-like"/>
    <property type="match status" value="1"/>
</dbReference>
<dbReference type="Proteomes" id="UP000051862">
    <property type="component" value="Unassembled WGS sequence"/>
</dbReference>
<dbReference type="EMBL" id="FOIW01000001">
    <property type="protein sequence ID" value="SEV86616.1"/>
    <property type="molecule type" value="Genomic_DNA"/>
</dbReference>
<evidence type="ECO:0000313" key="3">
    <source>
        <dbReference type="EMBL" id="KQH82025.1"/>
    </source>
</evidence>
<dbReference type="OrthoDB" id="2559at2157"/>
<dbReference type="GeneID" id="58919027"/>
<dbReference type="Proteomes" id="UP000182125">
    <property type="component" value="Unassembled WGS sequence"/>
</dbReference>
<organism evidence="3 5">
    <name type="scientific">Thermococcus thioreducens</name>
    <dbReference type="NCBI Taxonomy" id="277988"/>
    <lineage>
        <taxon>Archaea</taxon>
        <taxon>Methanobacteriati</taxon>
        <taxon>Methanobacteriota</taxon>
        <taxon>Thermococci</taxon>
        <taxon>Thermococcales</taxon>
        <taxon>Thermococcaceae</taxon>
        <taxon>Thermococcus</taxon>
    </lineage>
</organism>
<protein>
    <submittedName>
        <fullName evidence="4">Uncharacterized conserved protein, DUF302 family</fullName>
    </submittedName>
</protein>
<reference evidence="3 5" key="1">
    <citation type="submission" date="2015-08" db="EMBL/GenBank/DDBJ databases">
        <title>Thermococcus thioreducens DSM 14981 genome sequencing.</title>
        <authorList>
            <person name="Hong S.-J."/>
            <person name="Kim M.-C."/>
            <person name="Shin J.-H."/>
        </authorList>
    </citation>
    <scope>NUCLEOTIDE SEQUENCE [LARGE SCALE GENOMIC DNA]</scope>
    <source>
        <strain evidence="3 5">DSM 14981</strain>
    </source>
</reference>
<gene>
    <name evidence="2" type="ORF">A3L14_07255</name>
    <name evidence="3" type="ORF">AMR53_08030</name>
    <name evidence="4" type="ORF">SAMN05216170_0498</name>
</gene>
<feature type="domain" description="DUF302" evidence="1">
    <location>
        <begin position="39"/>
        <end position="94"/>
    </location>
</feature>
<evidence type="ECO:0000313" key="7">
    <source>
        <dbReference type="Proteomes" id="UP000250136"/>
    </source>
</evidence>
<dbReference type="Pfam" id="PF03625">
    <property type="entry name" value="DUF302"/>
    <property type="match status" value="1"/>
</dbReference>
<dbReference type="Gene3D" id="3.30.310.70">
    <property type="entry name" value="TT1751-like domain"/>
    <property type="match status" value="1"/>
</dbReference>
<dbReference type="InterPro" id="IPR016796">
    <property type="entry name" value="UCP021774"/>
</dbReference>
<evidence type="ECO:0000313" key="6">
    <source>
        <dbReference type="Proteomes" id="UP000182125"/>
    </source>
</evidence>
<dbReference type="InterPro" id="IPR035923">
    <property type="entry name" value="TT1751-like_sf"/>
</dbReference>
<dbReference type="EMBL" id="LIXN01000013">
    <property type="protein sequence ID" value="KQH82025.1"/>
    <property type="molecule type" value="Genomic_DNA"/>
</dbReference>
<dbReference type="STRING" id="277988.SAMN05216170_0498"/>
<dbReference type="PIRSF" id="PIRSF021774">
    <property type="entry name" value="UCP021774"/>
    <property type="match status" value="1"/>
</dbReference>
<reference evidence="2 7" key="2">
    <citation type="submission" date="2016-04" db="EMBL/GenBank/DDBJ databases">
        <title>Complete genome sequence of Thermococcus thioreducens type strain OGL-20P.</title>
        <authorList>
            <person name="Oger P.M."/>
        </authorList>
    </citation>
    <scope>NUCLEOTIDE SEQUENCE [LARGE SCALE GENOMIC DNA]</scope>
    <source>
        <strain evidence="2 7">OGL-20P</strain>
    </source>
</reference>